<dbReference type="SUPFAM" id="SSF46626">
    <property type="entry name" value="Cytochrome c"/>
    <property type="match status" value="2"/>
</dbReference>
<evidence type="ECO:0000256" key="3">
    <source>
        <dbReference type="ARBA" id="ARBA00023004"/>
    </source>
</evidence>
<dbReference type="GO" id="GO:0046872">
    <property type="term" value="F:metal ion binding"/>
    <property type="evidence" value="ECO:0007669"/>
    <property type="project" value="UniProtKB-KW"/>
</dbReference>
<dbReference type="AlphaFoldDB" id="A0A5C8JJ75"/>
<dbReference type="EMBL" id="VRTY01000058">
    <property type="protein sequence ID" value="TXK37658.1"/>
    <property type="molecule type" value="Genomic_DNA"/>
</dbReference>
<dbReference type="InterPro" id="IPR009056">
    <property type="entry name" value="Cyt_c-like_dom"/>
</dbReference>
<evidence type="ECO:0000256" key="1">
    <source>
        <dbReference type="ARBA" id="ARBA00022617"/>
    </source>
</evidence>
<dbReference type="Gene3D" id="1.10.760.10">
    <property type="entry name" value="Cytochrome c-like domain"/>
    <property type="match status" value="2"/>
</dbReference>
<organism evidence="6 7">
    <name type="scientific">Pontibacter qinzhouensis</name>
    <dbReference type="NCBI Taxonomy" id="2603253"/>
    <lineage>
        <taxon>Bacteria</taxon>
        <taxon>Pseudomonadati</taxon>
        <taxon>Bacteroidota</taxon>
        <taxon>Cytophagia</taxon>
        <taxon>Cytophagales</taxon>
        <taxon>Hymenobacteraceae</taxon>
        <taxon>Pontibacter</taxon>
    </lineage>
</organism>
<evidence type="ECO:0000313" key="6">
    <source>
        <dbReference type="EMBL" id="TXK37658.1"/>
    </source>
</evidence>
<feature type="domain" description="Cytochrome c" evidence="5">
    <location>
        <begin position="199"/>
        <end position="315"/>
    </location>
</feature>
<keyword evidence="1 4" id="KW-0349">Heme</keyword>
<evidence type="ECO:0000313" key="7">
    <source>
        <dbReference type="Proteomes" id="UP000321926"/>
    </source>
</evidence>
<gene>
    <name evidence="6" type="ORF">FVR03_14965</name>
</gene>
<sequence>MKKAFKIIGFALVAIFVVAAAGVLYVRYALPNVDPAPALTVDKTSALVARGEYLANHVTVCIDCHSERDWTRFSGPVLPQTEGKGGERFSHEMGFPGTFYARNITSDPETGIGTWTDGEIYRAITSGVSRNGEPFFPVMPYQSYAKMTDADVRAIIAYIRTLEPIKNTVPASKADFPMNLILRTMPANYVPAPETALDDVTAKGKYLVTIGGCGDCHTPKVKGTPVEGMYLAGGMEFKMPVGTLRSANITPDKTTGIGTWTEEAFLKRFKDTATPEALAHQIAADDFNTIMPWSMYGGMEESDLRAIYRYLMSVEPVTSDIERFTPAEKAVAKK</sequence>
<name>A0A5C8JJ75_9BACT</name>
<dbReference type="PANTHER" id="PTHR35008:SF8">
    <property type="entry name" value="ALCOHOL DEHYDROGENASE CYTOCHROME C SUBUNIT"/>
    <property type="match status" value="1"/>
</dbReference>
<dbReference type="PANTHER" id="PTHR35008">
    <property type="entry name" value="BLL4482 PROTEIN-RELATED"/>
    <property type="match status" value="1"/>
</dbReference>
<dbReference type="Proteomes" id="UP000321926">
    <property type="component" value="Unassembled WGS sequence"/>
</dbReference>
<accession>A0A5C8JJ75</accession>
<evidence type="ECO:0000259" key="5">
    <source>
        <dbReference type="PROSITE" id="PS51007"/>
    </source>
</evidence>
<feature type="domain" description="Cytochrome c" evidence="5">
    <location>
        <begin position="46"/>
        <end position="163"/>
    </location>
</feature>
<dbReference type="InterPro" id="IPR051459">
    <property type="entry name" value="Cytochrome_c-type_DH"/>
</dbReference>
<dbReference type="GO" id="GO:0009055">
    <property type="term" value="F:electron transfer activity"/>
    <property type="evidence" value="ECO:0007669"/>
    <property type="project" value="InterPro"/>
</dbReference>
<dbReference type="PROSITE" id="PS51007">
    <property type="entry name" value="CYTC"/>
    <property type="match status" value="2"/>
</dbReference>
<evidence type="ECO:0000256" key="4">
    <source>
        <dbReference type="PROSITE-ProRule" id="PRU00433"/>
    </source>
</evidence>
<comment type="caution">
    <text evidence="6">The sequence shown here is derived from an EMBL/GenBank/DDBJ whole genome shotgun (WGS) entry which is preliminary data.</text>
</comment>
<dbReference type="GO" id="GO:0020037">
    <property type="term" value="F:heme binding"/>
    <property type="evidence" value="ECO:0007669"/>
    <property type="project" value="InterPro"/>
</dbReference>
<dbReference type="RefSeq" id="WP_147922568.1">
    <property type="nucleotide sequence ID" value="NZ_VRTY01000058.1"/>
</dbReference>
<evidence type="ECO:0000256" key="2">
    <source>
        <dbReference type="ARBA" id="ARBA00022723"/>
    </source>
</evidence>
<keyword evidence="3 4" id="KW-0408">Iron</keyword>
<reference evidence="6 7" key="1">
    <citation type="submission" date="2019-08" db="EMBL/GenBank/DDBJ databases">
        <authorList>
            <person name="Shi S."/>
        </authorList>
    </citation>
    <scope>NUCLEOTIDE SEQUENCE [LARGE SCALE GENOMIC DNA]</scope>
    <source>
        <strain evidence="6 7">GY10130</strain>
    </source>
</reference>
<dbReference type="OrthoDB" id="9809720at2"/>
<protein>
    <submittedName>
        <fullName evidence="6">Cytochrome c</fullName>
    </submittedName>
</protein>
<keyword evidence="2 4" id="KW-0479">Metal-binding</keyword>
<proteinExistence type="predicted"/>
<dbReference type="InterPro" id="IPR036909">
    <property type="entry name" value="Cyt_c-like_dom_sf"/>
</dbReference>
<keyword evidence="7" id="KW-1185">Reference proteome</keyword>